<evidence type="ECO:0000256" key="4">
    <source>
        <dbReference type="RuleBase" id="RU365069"/>
    </source>
</evidence>
<name>A0AA38N193_9AGAR</name>
<evidence type="ECO:0000313" key="8">
    <source>
        <dbReference type="Proteomes" id="UP001176059"/>
    </source>
</evidence>
<dbReference type="Proteomes" id="UP001176059">
    <property type="component" value="Unassembled WGS sequence"/>
</dbReference>
<keyword evidence="2 4" id="KW-0813">Transport</keyword>
<proteinExistence type="inferred from homology"/>
<accession>A0AA38N193</accession>
<reference evidence="7" key="1">
    <citation type="submission" date="2022-08" db="EMBL/GenBank/DDBJ databases">
        <authorList>
            <consortium name="DOE Joint Genome Institute"/>
            <person name="Min B."/>
            <person name="Sierra-Patev S."/>
            <person name="Naranjo-Ortiz M."/>
            <person name="Looney B."/>
            <person name="Konkel Z."/>
            <person name="Slot J.C."/>
            <person name="Sakamoto Y."/>
            <person name="Steenwyk J.L."/>
            <person name="Rokas A."/>
            <person name="Carro J."/>
            <person name="Camarero S."/>
            <person name="Ferreira P."/>
            <person name="Molpeceres G."/>
            <person name="Ruiz-duenas F.J."/>
            <person name="Serrano A."/>
            <person name="Henrissat B."/>
            <person name="Drula E."/>
            <person name="Hughes K.W."/>
            <person name="Mata J.L."/>
            <person name="Ishikawa N.K."/>
            <person name="Vargas-Isla R."/>
            <person name="Ushijima S."/>
            <person name="Smith C.A."/>
            <person name="Ahrendt S."/>
            <person name="Andreopoulos W."/>
            <person name="He G."/>
            <person name="LaButti K."/>
            <person name="Lipzen A."/>
            <person name="Ng V."/>
            <person name="Riley R."/>
            <person name="Sandor L."/>
            <person name="Barry K."/>
            <person name="Martinez A.T."/>
            <person name="Xiao Y."/>
            <person name="Gibbons J.G."/>
            <person name="Terashima K."/>
            <person name="Hibbett D.S."/>
            <person name="Grigoriev I.V."/>
        </authorList>
    </citation>
    <scope>NUCLEOTIDE SEQUENCE</scope>
    <source>
        <strain evidence="7">ET3784</strain>
    </source>
</reference>
<keyword evidence="3 4" id="KW-0268">Exocytosis</keyword>
<feature type="compositionally biased region" description="Polar residues" evidence="5">
    <location>
        <begin position="259"/>
        <end position="269"/>
    </location>
</feature>
<feature type="compositionally biased region" description="Basic and acidic residues" evidence="5">
    <location>
        <begin position="918"/>
        <end position="928"/>
    </location>
</feature>
<evidence type="ECO:0000256" key="2">
    <source>
        <dbReference type="ARBA" id="ARBA00022448"/>
    </source>
</evidence>
<dbReference type="Pfam" id="PF15469">
    <property type="entry name" value="Sec5"/>
    <property type="match status" value="1"/>
</dbReference>
<dbReference type="EMBL" id="JANVFO010000023">
    <property type="protein sequence ID" value="KAJ3732617.1"/>
    <property type="molecule type" value="Genomic_DNA"/>
</dbReference>
<comment type="caution">
    <text evidence="7">The sequence shown here is derived from an EMBL/GenBank/DDBJ whole genome shotgun (WGS) entry which is preliminary data.</text>
</comment>
<dbReference type="GO" id="GO:0006887">
    <property type="term" value="P:exocytosis"/>
    <property type="evidence" value="ECO:0007669"/>
    <property type="project" value="UniProtKB-KW"/>
</dbReference>
<evidence type="ECO:0000256" key="1">
    <source>
        <dbReference type="ARBA" id="ARBA00010578"/>
    </source>
</evidence>
<dbReference type="InterPro" id="IPR029175">
    <property type="entry name" value="EXOC2/Sec5"/>
</dbReference>
<dbReference type="GO" id="GO:0015031">
    <property type="term" value="P:protein transport"/>
    <property type="evidence" value="ECO:0007669"/>
    <property type="project" value="UniProtKB-KW"/>
</dbReference>
<organism evidence="7 8">
    <name type="scientific">Lentinula guzmanii</name>
    <dbReference type="NCBI Taxonomy" id="2804957"/>
    <lineage>
        <taxon>Eukaryota</taxon>
        <taxon>Fungi</taxon>
        <taxon>Dikarya</taxon>
        <taxon>Basidiomycota</taxon>
        <taxon>Agaricomycotina</taxon>
        <taxon>Agaricomycetes</taxon>
        <taxon>Agaricomycetidae</taxon>
        <taxon>Agaricales</taxon>
        <taxon>Marasmiineae</taxon>
        <taxon>Omphalotaceae</taxon>
        <taxon>Lentinula</taxon>
    </lineage>
</organism>
<keyword evidence="8" id="KW-1185">Reference proteome</keyword>
<dbReference type="InterPro" id="IPR039481">
    <property type="entry name" value="EXOC2/Sec5_N_dom"/>
</dbReference>
<keyword evidence="4" id="KW-0653">Protein transport</keyword>
<comment type="subunit">
    <text evidence="4">Component of the exocyst complex.</text>
</comment>
<comment type="similarity">
    <text evidence="1 4">Belongs to the SEC5 family.</text>
</comment>
<dbReference type="PANTHER" id="PTHR13043">
    <property type="entry name" value="EXOCYST COMPLEX COMPONENT SEC5"/>
    <property type="match status" value="1"/>
</dbReference>
<protein>
    <recommendedName>
        <fullName evidence="4">Exocyst complex component SEC5</fullName>
    </recommendedName>
</protein>
<feature type="domain" description="Exocyst complex component EXOC2/Sec5 N-terminal" evidence="6">
    <location>
        <begin position="52"/>
        <end position="900"/>
    </location>
</feature>
<dbReference type="GO" id="GO:0006893">
    <property type="term" value="P:Golgi to plasma membrane transport"/>
    <property type="evidence" value="ECO:0007669"/>
    <property type="project" value="UniProtKB-UniRule"/>
</dbReference>
<feature type="region of interest" description="Disordered" evidence="5">
    <location>
        <begin position="237"/>
        <end position="269"/>
    </location>
</feature>
<dbReference type="AlphaFoldDB" id="A0AA38N193"/>
<evidence type="ECO:0000256" key="3">
    <source>
        <dbReference type="ARBA" id="ARBA00022483"/>
    </source>
</evidence>
<comment type="function">
    <text evidence="4">Component of the exocyst complex involved in the docking of exocytic vesicles with fusion sites on the plasma membrane.</text>
</comment>
<reference evidence="7" key="2">
    <citation type="journal article" date="2023" name="Proc. Natl. Acad. Sci. U.S.A.">
        <title>A global phylogenomic analysis of the shiitake genus Lentinula.</title>
        <authorList>
            <person name="Sierra-Patev S."/>
            <person name="Min B."/>
            <person name="Naranjo-Ortiz M."/>
            <person name="Looney B."/>
            <person name="Konkel Z."/>
            <person name="Slot J.C."/>
            <person name="Sakamoto Y."/>
            <person name="Steenwyk J.L."/>
            <person name="Rokas A."/>
            <person name="Carro J."/>
            <person name="Camarero S."/>
            <person name="Ferreira P."/>
            <person name="Molpeceres G."/>
            <person name="Ruiz-Duenas F.J."/>
            <person name="Serrano A."/>
            <person name="Henrissat B."/>
            <person name="Drula E."/>
            <person name="Hughes K.W."/>
            <person name="Mata J.L."/>
            <person name="Ishikawa N.K."/>
            <person name="Vargas-Isla R."/>
            <person name="Ushijima S."/>
            <person name="Smith C.A."/>
            <person name="Donoghue J."/>
            <person name="Ahrendt S."/>
            <person name="Andreopoulos W."/>
            <person name="He G."/>
            <person name="LaButti K."/>
            <person name="Lipzen A."/>
            <person name="Ng V."/>
            <person name="Riley R."/>
            <person name="Sandor L."/>
            <person name="Barry K."/>
            <person name="Martinez A.T."/>
            <person name="Xiao Y."/>
            <person name="Gibbons J.G."/>
            <person name="Terashima K."/>
            <person name="Grigoriev I.V."/>
            <person name="Hibbett D."/>
        </authorList>
    </citation>
    <scope>NUCLEOTIDE SEQUENCE</scope>
    <source>
        <strain evidence="7">ET3784</strain>
    </source>
</reference>
<evidence type="ECO:0000256" key="5">
    <source>
        <dbReference type="SAM" id="MobiDB-lite"/>
    </source>
</evidence>
<evidence type="ECO:0000313" key="7">
    <source>
        <dbReference type="EMBL" id="KAJ3732617.1"/>
    </source>
</evidence>
<dbReference type="GO" id="GO:0000145">
    <property type="term" value="C:exocyst"/>
    <property type="evidence" value="ECO:0007669"/>
    <property type="project" value="UniProtKB-UniRule"/>
</dbReference>
<sequence>MPKLNFDADEATLLKAYKISSLTPMQWENIDHDLEDSIAGALLSSTNEMEGDPLGIGSDVNLREMDMESKASVLITSKSFDPKAFLSLVHPNATYQDLASGTVHLQSSIDARSEAIRILVEDNFDRFVAVKASTDALYAEMKEGLLEPSTEYASKPLRDELKQAAVKANQVFLPVLENASKADKLRTTLGIFERSKFFFNLPSFIIESIEAGRYEVAMRDYKKGKLLLDTRPGQLLPISASKDKDKDDKGGGTGGSRPTGPTSAEQQQQKRILDKVWGNVEKAMGEMRNVLLGKLRESGRSVEEQEKTLELLIELPFTEDPAWTYFDSQHKYILEQMNKTFRISTAAVTTASEKSIHNAGDSITDSLATQLQQSISALEAKQPDAIIAKSTGEPVWQAILELVKNVGEAMMGNLPNFWKISSGFIDGKFKKTPTTSSSSSRRSPSQCRTMALDVVKLYISFLSQFFNLSDMAVMSSPSVPSPKDTSPTMLPSNSTSFSTAYYLLKILGEIQDCVNELNAMEISADISASLKGLLDSTKWRFEDVLIAACNFHHLEAWVSSPSDASATHYLTQMELFQRHITTAAYRIAGGVDSSSLISKGIKQNPIPTAFVSKITKAFMDVLYGFLEGFVKLVEDEREMAANVKGVVPVATSTATNTLELLDLSDRDSRLLLVVSNLSHISKAIFPSMMTQLENAFGITIGDERQVFMSRPLDLFDFDWLFEMQTLMAIIADLDQTMFEGYSKPRAAVVTSLVRGGILDESMDWYETPQPTEIRPYMYETLMYLVCVHAQITSVAAVVLERTLNYLAEALAEEALRCFKQVKRFGMGGMLRATLEIEFMHQTLGKYVTPAAAKTLSDLYNKISQAYARRPGDENLQNHLDGVKKTLADTRRATGIEFLCFRQTKTSTAKAGGGGAGGKSRDREAKTKDNSGLSSVGTGGTGKGS</sequence>
<gene>
    <name evidence="7" type="ORF">DFJ43DRAFT_1180625</name>
</gene>
<feature type="region of interest" description="Disordered" evidence="5">
    <location>
        <begin position="906"/>
        <end position="944"/>
    </location>
</feature>
<evidence type="ECO:0000259" key="6">
    <source>
        <dbReference type="Pfam" id="PF15469"/>
    </source>
</evidence>
<dbReference type="PANTHER" id="PTHR13043:SF1">
    <property type="entry name" value="EXOCYST COMPLEX COMPONENT 2"/>
    <property type="match status" value="1"/>
</dbReference>
<feature type="compositionally biased region" description="Basic and acidic residues" evidence="5">
    <location>
        <begin position="241"/>
        <end position="250"/>
    </location>
</feature>